<gene>
    <name evidence="1" type="ORF">BOLC5T31437H</name>
</gene>
<reference evidence="1" key="1">
    <citation type="submission" date="2018-11" db="EMBL/GenBank/DDBJ databases">
        <authorList>
            <consortium name="Genoscope - CEA"/>
            <person name="William W."/>
        </authorList>
    </citation>
    <scope>NUCLEOTIDE SEQUENCE</scope>
</reference>
<name>A0A3P6EVJ8_BRAOL</name>
<evidence type="ECO:0000313" key="1">
    <source>
        <dbReference type="EMBL" id="VDD43890.1"/>
    </source>
</evidence>
<accession>A0A3P6EVJ8</accession>
<dbReference type="AlphaFoldDB" id="A0A3P6EVJ8"/>
<dbReference type="EMBL" id="LR031877">
    <property type="protein sequence ID" value="VDD43890.1"/>
    <property type="molecule type" value="Genomic_DNA"/>
</dbReference>
<proteinExistence type="predicted"/>
<organism evidence="1">
    <name type="scientific">Brassica oleracea</name>
    <name type="common">Wild cabbage</name>
    <dbReference type="NCBI Taxonomy" id="3712"/>
    <lineage>
        <taxon>Eukaryota</taxon>
        <taxon>Viridiplantae</taxon>
        <taxon>Streptophyta</taxon>
        <taxon>Embryophyta</taxon>
        <taxon>Tracheophyta</taxon>
        <taxon>Spermatophyta</taxon>
        <taxon>Magnoliopsida</taxon>
        <taxon>eudicotyledons</taxon>
        <taxon>Gunneridae</taxon>
        <taxon>Pentapetalae</taxon>
        <taxon>rosids</taxon>
        <taxon>malvids</taxon>
        <taxon>Brassicales</taxon>
        <taxon>Brassicaceae</taxon>
        <taxon>Brassiceae</taxon>
        <taxon>Brassica</taxon>
    </lineage>
</organism>
<sequence length="47" mass="5295">MIGCQHAPDLQHGDYLFPQTVPSAPTTRKLETTSSSHLLFWIRVARS</sequence>
<protein>
    <submittedName>
        <fullName evidence="1">Uncharacterized protein</fullName>
    </submittedName>
</protein>